<proteinExistence type="predicted"/>
<organism evidence="2 3">
    <name type="scientific">Aspergillus brasiliensis (strain CBS 101740 / IMI 381727 / IBT 21946)</name>
    <dbReference type="NCBI Taxonomy" id="767769"/>
    <lineage>
        <taxon>Eukaryota</taxon>
        <taxon>Fungi</taxon>
        <taxon>Dikarya</taxon>
        <taxon>Ascomycota</taxon>
        <taxon>Pezizomycotina</taxon>
        <taxon>Eurotiomycetes</taxon>
        <taxon>Eurotiomycetidae</taxon>
        <taxon>Eurotiales</taxon>
        <taxon>Aspergillaceae</taxon>
        <taxon>Aspergillus</taxon>
        <taxon>Aspergillus subgen. Circumdati</taxon>
    </lineage>
</organism>
<dbReference type="AlphaFoldDB" id="A0A1L9UHN3"/>
<accession>A0A1L9UHN3</accession>
<gene>
    <name evidence="2" type="ORF">ASPBRDRAFT_604419</name>
</gene>
<name>A0A1L9UHN3_ASPBC</name>
<evidence type="ECO:0000256" key="1">
    <source>
        <dbReference type="SAM" id="MobiDB-lite"/>
    </source>
</evidence>
<dbReference type="VEuPathDB" id="FungiDB:ASPBRDRAFT_604419"/>
<dbReference type="RefSeq" id="XP_067478409.1">
    <property type="nucleotide sequence ID" value="XM_067628235.1"/>
</dbReference>
<feature type="region of interest" description="Disordered" evidence="1">
    <location>
        <begin position="1"/>
        <end position="68"/>
    </location>
</feature>
<dbReference type="EMBL" id="KV878685">
    <property type="protein sequence ID" value="OJJ71161.1"/>
    <property type="molecule type" value="Genomic_DNA"/>
</dbReference>
<dbReference type="GeneID" id="93580723"/>
<feature type="compositionally biased region" description="Low complexity" evidence="1">
    <location>
        <begin position="57"/>
        <end position="68"/>
    </location>
</feature>
<sequence>MRQPTFPSRVALPQKPPPDRPNKQAATNRSVHLGDFDDRPPLLTSQQPRQLDHHHPLLTLTLHTSFRG</sequence>
<keyword evidence="3" id="KW-1185">Reference proteome</keyword>
<reference evidence="3" key="1">
    <citation type="journal article" date="2017" name="Genome Biol.">
        <title>Comparative genomics reveals high biological diversity and specific adaptations in the industrially and medically important fungal genus Aspergillus.</title>
        <authorList>
            <person name="de Vries R.P."/>
            <person name="Riley R."/>
            <person name="Wiebenga A."/>
            <person name="Aguilar-Osorio G."/>
            <person name="Amillis S."/>
            <person name="Uchima C.A."/>
            <person name="Anderluh G."/>
            <person name="Asadollahi M."/>
            <person name="Askin M."/>
            <person name="Barry K."/>
            <person name="Battaglia E."/>
            <person name="Bayram O."/>
            <person name="Benocci T."/>
            <person name="Braus-Stromeyer S.A."/>
            <person name="Caldana C."/>
            <person name="Canovas D."/>
            <person name="Cerqueira G.C."/>
            <person name="Chen F."/>
            <person name="Chen W."/>
            <person name="Choi C."/>
            <person name="Clum A."/>
            <person name="Dos Santos R.A."/>
            <person name="Damasio A.R."/>
            <person name="Diallinas G."/>
            <person name="Emri T."/>
            <person name="Fekete E."/>
            <person name="Flipphi M."/>
            <person name="Freyberg S."/>
            <person name="Gallo A."/>
            <person name="Gournas C."/>
            <person name="Habgood R."/>
            <person name="Hainaut M."/>
            <person name="Harispe M.L."/>
            <person name="Henrissat B."/>
            <person name="Hilden K.S."/>
            <person name="Hope R."/>
            <person name="Hossain A."/>
            <person name="Karabika E."/>
            <person name="Karaffa L."/>
            <person name="Karanyi Z."/>
            <person name="Krasevec N."/>
            <person name="Kuo A."/>
            <person name="Kusch H."/>
            <person name="LaButti K."/>
            <person name="Lagendijk E.L."/>
            <person name="Lapidus A."/>
            <person name="Levasseur A."/>
            <person name="Lindquist E."/>
            <person name="Lipzen A."/>
            <person name="Logrieco A.F."/>
            <person name="MacCabe A."/>
            <person name="Maekelae M.R."/>
            <person name="Malavazi I."/>
            <person name="Melin P."/>
            <person name="Meyer V."/>
            <person name="Mielnichuk N."/>
            <person name="Miskei M."/>
            <person name="Molnar A.P."/>
            <person name="Mule G."/>
            <person name="Ngan C.Y."/>
            <person name="Orejas M."/>
            <person name="Orosz E."/>
            <person name="Ouedraogo J.P."/>
            <person name="Overkamp K.M."/>
            <person name="Park H.-S."/>
            <person name="Perrone G."/>
            <person name="Piumi F."/>
            <person name="Punt P.J."/>
            <person name="Ram A.F."/>
            <person name="Ramon A."/>
            <person name="Rauscher S."/>
            <person name="Record E."/>
            <person name="Riano-Pachon D.M."/>
            <person name="Robert V."/>
            <person name="Roehrig J."/>
            <person name="Ruller R."/>
            <person name="Salamov A."/>
            <person name="Salih N.S."/>
            <person name="Samson R.A."/>
            <person name="Sandor E."/>
            <person name="Sanguinetti M."/>
            <person name="Schuetze T."/>
            <person name="Sepcic K."/>
            <person name="Shelest E."/>
            <person name="Sherlock G."/>
            <person name="Sophianopoulou V."/>
            <person name="Squina F.M."/>
            <person name="Sun H."/>
            <person name="Susca A."/>
            <person name="Todd R.B."/>
            <person name="Tsang A."/>
            <person name="Unkles S.E."/>
            <person name="van de Wiele N."/>
            <person name="van Rossen-Uffink D."/>
            <person name="Oliveira J.V."/>
            <person name="Vesth T.C."/>
            <person name="Visser J."/>
            <person name="Yu J.-H."/>
            <person name="Zhou M."/>
            <person name="Andersen M.R."/>
            <person name="Archer D.B."/>
            <person name="Baker S.E."/>
            <person name="Benoit I."/>
            <person name="Brakhage A.A."/>
            <person name="Braus G.H."/>
            <person name="Fischer R."/>
            <person name="Frisvad J.C."/>
            <person name="Goldman G.H."/>
            <person name="Houbraken J."/>
            <person name="Oakley B."/>
            <person name="Pocsi I."/>
            <person name="Scazzocchio C."/>
            <person name="Seiboth B."/>
            <person name="vanKuyk P.A."/>
            <person name="Wortman J."/>
            <person name="Dyer P.S."/>
            <person name="Grigoriev I.V."/>
        </authorList>
    </citation>
    <scope>NUCLEOTIDE SEQUENCE [LARGE SCALE GENOMIC DNA]</scope>
    <source>
        <strain evidence="3">CBS 101740 / IMI 381727 / IBT 21946</strain>
    </source>
</reference>
<evidence type="ECO:0000313" key="2">
    <source>
        <dbReference type="EMBL" id="OJJ71161.1"/>
    </source>
</evidence>
<evidence type="ECO:0000313" key="3">
    <source>
        <dbReference type="Proteomes" id="UP000184499"/>
    </source>
</evidence>
<protein>
    <submittedName>
        <fullName evidence="2">Uncharacterized protein</fullName>
    </submittedName>
</protein>
<dbReference type="Proteomes" id="UP000184499">
    <property type="component" value="Unassembled WGS sequence"/>
</dbReference>